<reference evidence="2" key="1">
    <citation type="journal article" date="2020" name="Stud. Mycol.">
        <title>101 Dothideomycetes genomes: a test case for predicting lifestyles and emergence of pathogens.</title>
        <authorList>
            <person name="Haridas S."/>
            <person name="Albert R."/>
            <person name="Binder M."/>
            <person name="Bloem J."/>
            <person name="Labutti K."/>
            <person name="Salamov A."/>
            <person name="Andreopoulos B."/>
            <person name="Baker S."/>
            <person name="Barry K."/>
            <person name="Bills G."/>
            <person name="Bluhm B."/>
            <person name="Cannon C."/>
            <person name="Castanera R."/>
            <person name="Culley D."/>
            <person name="Daum C."/>
            <person name="Ezra D."/>
            <person name="Gonzalez J."/>
            <person name="Henrissat B."/>
            <person name="Kuo A."/>
            <person name="Liang C."/>
            <person name="Lipzen A."/>
            <person name="Lutzoni F."/>
            <person name="Magnuson J."/>
            <person name="Mondo S."/>
            <person name="Nolan M."/>
            <person name="Ohm R."/>
            <person name="Pangilinan J."/>
            <person name="Park H.-J."/>
            <person name="Ramirez L."/>
            <person name="Alfaro M."/>
            <person name="Sun H."/>
            <person name="Tritt A."/>
            <person name="Yoshinaga Y."/>
            <person name="Zwiers L.-H."/>
            <person name="Turgeon B."/>
            <person name="Goodwin S."/>
            <person name="Spatafora J."/>
            <person name="Crous P."/>
            <person name="Grigoriev I."/>
        </authorList>
    </citation>
    <scope>NUCLEOTIDE SEQUENCE</scope>
    <source>
        <strain evidence="2">CBS 113818</strain>
    </source>
</reference>
<evidence type="ECO:0008006" key="4">
    <source>
        <dbReference type="Google" id="ProtNLM"/>
    </source>
</evidence>
<accession>A0A6A6ZFH7</accession>
<evidence type="ECO:0000256" key="1">
    <source>
        <dbReference type="SAM" id="SignalP"/>
    </source>
</evidence>
<name>A0A6A6ZFH7_9PLEO</name>
<feature type="chain" id="PRO_5025424968" description="Secreted protein" evidence="1">
    <location>
        <begin position="18"/>
        <end position="114"/>
    </location>
</feature>
<keyword evidence="3" id="KW-1185">Reference proteome</keyword>
<gene>
    <name evidence="2" type="ORF">CC86DRAFT_127532</name>
</gene>
<evidence type="ECO:0000313" key="3">
    <source>
        <dbReference type="Proteomes" id="UP000799424"/>
    </source>
</evidence>
<dbReference type="EMBL" id="MU006243">
    <property type="protein sequence ID" value="KAF2819746.1"/>
    <property type="molecule type" value="Genomic_DNA"/>
</dbReference>
<feature type="signal peptide" evidence="1">
    <location>
        <begin position="1"/>
        <end position="17"/>
    </location>
</feature>
<keyword evidence="1" id="KW-0732">Signal</keyword>
<evidence type="ECO:0000313" key="2">
    <source>
        <dbReference type="EMBL" id="KAF2819746.1"/>
    </source>
</evidence>
<dbReference type="Proteomes" id="UP000799424">
    <property type="component" value="Unassembled WGS sequence"/>
</dbReference>
<protein>
    <recommendedName>
        <fullName evidence="4">Secreted protein</fullName>
    </recommendedName>
</protein>
<proteinExistence type="predicted"/>
<dbReference type="AlphaFoldDB" id="A0A6A6ZFH7"/>
<sequence length="114" mass="12937">MSLSAGDFLIFFSSCRAIWPCFAITPYYPSFALFSGGRSRGSTLTRQNFKVHFLFAPSACSYHRVRSSIASSVWCFRIWCMGAAQEFWGNGLYCIHTKHDTAHKPRHLETCQGL</sequence>
<organism evidence="2 3">
    <name type="scientific">Ophiobolus disseminans</name>
    <dbReference type="NCBI Taxonomy" id="1469910"/>
    <lineage>
        <taxon>Eukaryota</taxon>
        <taxon>Fungi</taxon>
        <taxon>Dikarya</taxon>
        <taxon>Ascomycota</taxon>
        <taxon>Pezizomycotina</taxon>
        <taxon>Dothideomycetes</taxon>
        <taxon>Pleosporomycetidae</taxon>
        <taxon>Pleosporales</taxon>
        <taxon>Pleosporineae</taxon>
        <taxon>Phaeosphaeriaceae</taxon>
        <taxon>Ophiobolus</taxon>
    </lineage>
</organism>